<dbReference type="RefSeq" id="XP_005538586.1">
    <property type="nucleotide sequence ID" value="XM_005538529.1"/>
</dbReference>
<sequence>MAFIAGTLPFGREVLNAGTQTSAACWCHSSGDRSRSRRSSALVARCAASGQTFTRRRFCRDFAFASLSLISVLGSSRCQVASAATAPEAALVQVCRAYDALDELVRLIEQSQDTRSLRQTIRIIVKQSNLKQSIKSAANGRLPAGPIRDAALREGLDALEYLSQVTAYYNPVSKVPTLEMRSFAIESVKAAKQRLQAYLDAFPPDEVERARRTVFVQDVAAYESM</sequence>
<evidence type="ECO:0000313" key="1">
    <source>
        <dbReference type="EMBL" id="BAM82550.1"/>
    </source>
</evidence>
<reference evidence="1 2" key="2">
    <citation type="journal article" date="2007" name="BMC Biol.">
        <title>A 100%-complete sequence reveals unusually simple genomic features in the hot-spring red alga Cyanidioschyzon merolae.</title>
        <authorList>
            <person name="Nozaki H."/>
            <person name="Takano H."/>
            <person name="Misumi O."/>
            <person name="Terasawa K."/>
            <person name="Matsuzaki M."/>
            <person name="Maruyama S."/>
            <person name="Nishida K."/>
            <person name="Yagisawa F."/>
            <person name="Yoshida Y."/>
            <person name="Fujiwara T."/>
            <person name="Takio S."/>
            <person name="Tamura K."/>
            <person name="Chung S.J."/>
            <person name="Nakamura S."/>
            <person name="Kuroiwa H."/>
            <person name="Tanaka K."/>
            <person name="Sato N."/>
            <person name="Kuroiwa T."/>
        </authorList>
    </citation>
    <scope>NUCLEOTIDE SEQUENCE [LARGE SCALE GENOMIC DNA]</scope>
    <source>
        <strain evidence="1 2">10D</strain>
    </source>
</reference>
<accession>M1V6V8</accession>
<gene>
    <name evidence="1" type="ORF">CYME_CMR351C</name>
</gene>
<dbReference type="Proteomes" id="UP000007014">
    <property type="component" value="Chromosome 18"/>
</dbReference>
<dbReference type="EMBL" id="AP006500">
    <property type="protein sequence ID" value="BAM82550.1"/>
    <property type="molecule type" value="Genomic_DNA"/>
</dbReference>
<organism evidence="1 2">
    <name type="scientific">Cyanidioschyzon merolae (strain NIES-3377 / 10D)</name>
    <name type="common">Unicellular red alga</name>
    <dbReference type="NCBI Taxonomy" id="280699"/>
    <lineage>
        <taxon>Eukaryota</taxon>
        <taxon>Rhodophyta</taxon>
        <taxon>Bangiophyceae</taxon>
        <taxon>Cyanidiales</taxon>
        <taxon>Cyanidiaceae</taxon>
        <taxon>Cyanidioschyzon</taxon>
    </lineage>
</organism>
<protein>
    <submittedName>
        <fullName evidence="1">Uncharacterized protein</fullName>
    </submittedName>
</protein>
<proteinExistence type="predicted"/>
<dbReference type="OrthoDB" id="10408065at2759"/>
<dbReference type="Gramene" id="CMR351CT">
    <property type="protein sequence ID" value="CMR351CT"/>
    <property type="gene ID" value="CMR351C"/>
</dbReference>
<dbReference type="AlphaFoldDB" id="M1V6V8"/>
<dbReference type="GeneID" id="16996994"/>
<reference evidence="1 2" key="1">
    <citation type="journal article" date="2004" name="Nature">
        <title>Genome sequence of the ultrasmall unicellular red alga Cyanidioschyzon merolae 10D.</title>
        <authorList>
            <person name="Matsuzaki M."/>
            <person name="Misumi O."/>
            <person name="Shin-i T."/>
            <person name="Maruyama S."/>
            <person name="Takahara M."/>
            <person name="Miyagishima S."/>
            <person name="Mori T."/>
            <person name="Nishida K."/>
            <person name="Yagisawa F."/>
            <person name="Nishida K."/>
            <person name="Yoshida Y."/>
            <person name="Nishimura Y."/>
            <person name="Nakao S."/>
            <person name="Kobayashi T."/>
            <person name="Momoyama Y."/>
            <person name="Higashiyama T."/>
            <person name="Minoda A."/>
            <person name="Sano M."/>
            <person name="Nomoto H."/>
            <person name="Oishi K."/>
            <person name="Hayashi H."/>
            <person name="Ohta F."/>
            <person name="Nishizaka S."/>
            <person name="Haga S."/>
            <person name="Miura S."/>
            <person name="Morishita T."/>
            <person name="Kabeya Y."/>
            <person name="Terasawa K."/>
            <person name="Suzuki Y."/>
            <person name="Ishii Y."/>
            <person name="Asakawa S."/>
            <person name="Takano H."/>
            <person name="Ohta N."/>
            <person name="Kuroiwa H."/>
            <person name="Tanaka K."/>
            <person name="Shimizu N."/>
            <person name="Sugano S."/>
            <person name="Sato N."/>
            <person name="Nozaki H."/>
            <person name="Ogasawara N."/>
            <person name="Kohara Y."/>
            <person name="Kuroiwa T."/>
        </authorList>
    </citation>
    <scope>NUCLEOTIDE SEQUENCE [LARGE SCALE GENOMIC DNA]</scope>
    <source>
        <strain evidence="1 2">10D</strain>
    </source>
</reference>
<name>M1V6V8_CYAM1</name>
<keyword evidence="2" id="KW-1185">Reference proteome</keyword>
<evidence type="ECO:0000313" key="2">
    <source>
        <dbReference type="Proteomes" id="UP000007014"/>
    </source>
</evidence>
<dbReference type="HOGENOM" id="CLU_1231443_0_0_1"/>
<dbReference type="KEGG" id="cme:CYME_CMR351C"/>